<dbReference type="GO" id="GO:0006644">
    <property type="term" value="P:phospholipid metabolic process"/>
    <property type="evidence" value="ECO:0007669"/>
    <property type="project" value="InterPro"/>
</dbReference>
<evidence type="ECO:0000256" key="12">
    <source>
        <dbReference type="ARBA" id="ARBA00029903"/>
    </source>
</evidence>
<dbReference type="PANTHER" id="PTHR12253">
    <property type="entry name" value="RH14732P"/>
    <property type="match status" value="1"/>
</dbReference>
<dbReference type="EMBL" id="CAKOGL010000013">
    <property type="protein sequence ID" value="CAH2093660.1"/>
    <property type="molecule type" value="Genomic_DNA"/>
</dbReference>
<dbReference type="InterPro" id="IPR036444">
    <property type="entry name" value="PLipase_A2_dom_sf"/>
</dbReference>
<keyword evidence="9" id="KW-0442">Lipid degradation</keyword>
<protein>
    <recommendedName>
        <fullName evidence="4">Phospholipase A2</fullName>
        <ecNumber evidence="3">3.1.1.4</ecNumber>
    </recommendedName>
    <alternativeName>
        <fullName evidence="12">Phosphatidylcholine 2-acylhydrolase</fullName>
    </alternativeName>
</protein>
<evidence type="ECO:0000256" key="9">
    <source>
        <dbReference type="ARBA" id="ARBA00022963"/>
    </source>
</evidence>
<name>A0AAU9U7F9_EUPED</name>
<keyword evidence="6" id="KW-0479">Metal-binding</keyword>
<dbReference type="Gene3D" id="1.20.90.10">
    <property type="entry name" value="Phospholipase A2 domain"/>
    <property type="match status" value="1"/>
</dbReference>
<evidence type="ECO:0000256" key="11">
    <source>
        <dbReference type="ARBA" id="ARBA00023157"/>
    </source>
</evidence>
<keyword evidence="5" id="KW-0964">Secreted</keyword>
<keyword evidence="13" id="KW-0732">Signal</keyword>
<dbReference type="GO" id="GO:0004623">
    <property type="term" value="F:phospholipase A2 activity"/>
    <property type="evidence" value="ECO:0007669"/>
    <property type="project" value="UniProtKB-EC"/>
</dbReference>
<evidence type="ECO:0000259" key="14">
    <source>
        <dbReference type="Pfam" id="PF05826"/>
    </source>
</evidence>
<comment type="cofactor">
    <cofactor evidence="1">
        <name>Ca(2+)</name>
        <dbReference type="ChEBI" id="CHEBI:29108"/>
    </cofactor>
</comment>
<feature type="signal peptide" evidence="13">
    <location>
        <begin position="1"/>
        <end position="20"/>
    </location>
</feature>
<dbReference type="AlphaFoldDB" id="A0AAU9U7F9"/>
<dbReference type="InterPro" id="IPR033113">
    <property type="entry name" value="PLA2_histidine"/>
</dbReference>
<evidence type="ECO:0000313" key="16">
    <source>
        <dbReference type="Proteomes" id="UP001153954"/>
    </source>
</evidence>
<reference evidence="15" key="1">
    <citation type="submission" date="2022-03" db="EMBL/GenBank/DDBJ databases">
        <authorList>
            <person name="Tunstrom K."/>
        </authorList>
    </citation>
    <scope>NUCLEOTIDE SEQUENCE</scope>
</reference>
<evidence type="ECO:0000256" key="5">
    <source>
        <dbReference type="ARBA" id="ARBA00022525"/>
    </source>
</evidence>
<dbReference type="SUPFAM" id="SSF48619">
    <property type="entry name" value="Phospholipase A2, PLA2"/>
    <property type="match status" value="1"/>
</dbReference>
<keyword evidence="7" id="KW-0378">Hydrolase</keyword>
<dbReference type="Proteomes" id="UP001153954">
    <property type="component" value="Unassembled WGS sequence"/>
</dbReference>
<sequence>MEIKFALLSLVFNLIDYSHGWVFNNIDNESSDMIKILLKDFDGDKRLSEEDLARIRFDLIFPGTKWCGPGNIAENYDDLGTEIEADICCRDHDNCPDTIPAGETMHNLTNQAFYTRLSCDCDEKFRLCLRDGSTKTSNTVGLMYFNVIGTQCFRKDYLITGCNKKGGWLKTKCVEYSYDTSSNMTYQWFDVPNY</sequence>
<evidence type="ECO:0000256" key="1">
    <source>
        <dbReference type="ARBA" id="ARBA00001913"/>
    </source>
</evidence>
<dbReference type="GO" id="GO:0046872">
    <property type="term" value="F:metal ion binding"/>
    <property type="evidence" value="ECO:0007669"/>
    <property type="project" value="UniProtKB-KW"/>
</dbReference>
<dbReference type="CDD" id="cd04704">
    <property type="entry name" value="PLA2_bee_venom_like"/>
    <property type="match status" value="1"/>
</dbReference>
<keyword evidence="11" id="KW-1015">Disulfide bond</keyword>
<evidence type="ECO:0000256" key="2">
    <source>
        <dbReference type="ARBA" id="ARBA00004613"/>
    </source>
</evidence>
<accession>A0AAU9U7F9</accession>
<evidence type="ECO:0000256" key="13">
    <source>
        <dbReference type="SAM" id="SignalP"/>
    </source>
</evidence>
<dbReference type="GO" id="GO:0050482">
    <property type="term" value="P:arachidonate secretion"/>
    <property type="evidence" value="ECO:0007669"/>
    <property type="project" value="InterPro"/>
</dbReference>
<dbReference type="FunFam" id="1.20.90.10:FF:000002">
    <property type="entry name" value="Phospholipase A2 group III"/>
    <property type="match status" value="1"/>
</dbReference>
<proteinExistence type="predicted"/>
<evidence type="ECO:0000256" key="8">
    <source>
        <dbReference type="ARBA" id="ARBA00022837"/>
    </source>
</evidence>
<evidence type="ECO:0000256" key="7">
    <source>
        <dbReference type="ARBA" id="ARBA00022801"/>
    </source>
</evidence>
<dbReference type="GO" id="GO:0016042">
    <property type="term" value="P:lipid catabolic process"/>
    <property type="evidence" value="ECO:0007669"/>
    <property type="project" value="UniProtKB-KW"/>
</dbReference>
<dbReference type="EC" id="3.1.1.4" evidence="3"/>
<feature type="domain" description="Phospholipase A2-like central" evidence="14">
    <location>
        <begin position="60"/>
        <end position="155"/>
    </location>
</feature>
<feature type="chain" id="PRO_5043617131" description="Phospholipase A2" evidence="13">
    <location>
        <begin position="21"/>
        <end position="194"/>
    </location>
</feature>
<comment type="subcellular location">
    <subcellularLocation>
        <location evidence="2">Secreted</location>
    </subcellularLocation>
</comment>
<keyword evidence="16" id="KW-1185">Reference proteome</keyword>
<evidence type="ECO:0000256" key="10">
    <source>
        <dbReference type="ARBA" id="ARBA00023098"/>
    </source>
</evidence>
<dbReference type="PROSITE" id="PS00118">
    <property type="entry name" value="PA2_HIS"/>
    <property type="match status" value="1"/>
</dbReference>
<evidence type="ECO:0000313" key="15">
    <source>
        <dbReference type="EMBL" id="CAH2093660.1"/>
    </source>
</evidence>
<evidence type="ECO:0000256" key="6">
    <source>
        <dbReference type="ARBA" id="ARBA00022723"/>
    </source>
</evidence>
<dbReference type="InterPro" id="IPR016090">
    <property type="entry name" value="PLA2-like_dom"/>
</dbReference>
<gene>
    <name evidence="15" type="ORF">EEDITHA_LOCUS9305</name>
</gene>
<comment type="caution">
    <text evidence="15">The sequence shown here is derived from an EMBL/GenBank/DDBJ whole genome shotgun (WGS) entry which is preliminary data.</text>
</comment>
<keyword evidence="10" id="KW-0443">Lipid metabolism</keyword>
<dbReference type="GO" id="GO:0005576">
    <property type="term" value="C:extracellular region"/>
    <property type="evidence" value="ECO:0007669"/>
    <property type="project" value="UniProtKB-SubCell"/>
</dbReference>
<evidence type="ECO:0000256" key="3">
    <source>
        <dbReference type="ARBA" id="ARBA00013278"/>
    </source>
</evidence>
<dbReference type="PROSITE" id="PS00018">
    <property type="entry name" value="EF_HAND_1"/>
    <property type="match status" value="1"/>
</dbReference>
<evidence type="ECO:0000256" key="4">
    <source>
        <dbReference type="ARBA" id="ARBA00021721"/>
    </source>
</evidence>
<dbReference type="InterPro" id="IPR018247">
    <property type="entry name" value="EF_Hand_1_Ca_BS"/>
</dbReference>
<keyword evidence="8" id="KW-0106">Calcium</keyword>
<organism evidence="15 16">
    <name type="scientific">Euphydryas editha</name>
    <name type="common">Edith's checkerspot</name>
    <dbReference type="NCBI Taxonomy" id="104508"/>
    <lineage>
        <taxon>Eukaryota</taxon>
        <taxon>Metazoa</taxon>
        <taxon>Ecdysozoa</taxon>
        <taxon>Arthropoda</taxon>
        <taxon>Hexapoda</taxon>
        <taxon>Insecta</taxon>
        <taxon>Pterygota</taxon>
        <taxon>Neoptera</taxon>
        <taxon>Endopterygota</taxon>
        <taxon>Lepidoptera</taxon>
        <taxon>Glossata</taxon>
        <taxon>Ditrysia</taxon>
        <taxon>Papilionoidea</taxon>
        <taxon>Nymphalidae</taxon>
        <taxon>Nymphalinae</taxon>
        <taxon>Euphydryas</taxon>
    </lineage>
</organism>
<dbReference type="Pfam" id="PF05826">
    <property type="entry name" value="Phospholip_A2_2"/>
    <property type="match status" value="1"/>
</dbReference>